<keyword evidence="6" id="KW-0460">Magnesium</keyword>
<comment type="subunit">
    <text evidence="6">Homodimer. Heterotetramer of two MnmE and two MnmG subunits.</text>
</comment>
<dbReference type="Gene3D" id="3.30.1360.120">
    <property type="entry name" value="Probable tRNA modification gtpase trme, domain 1"/>
    <property type="match status" value="1"/>
</dbReference>
<dbReference type="InterPro" id="IPR005225">
    <property type="entry name" value="Small_GTP-bd"/>
</dbReference>
<keyword evidence="10" id="KW-1185">Reference proteome</keyword>
<dbReference type="GO" id="GO:0030488">
    <property type="term" value="P:tRNA methylation"/>
    <property type="evidence" value="ECO:0007669"/>
    <property type="project" value="TreeGrafter"/>
</dbReference>
<comment type="caution">
    <text evidence="6">Lacks conserved residue(s) required for the propagation of feature annotation.</text>
</comment>
<dbReference type="AlphaFoldDB" id="A0A5B8XQ03"/>
<feature type="binding site" evidence="6">
    <location>
        <position position="254"/>
    </location>
    <ligand>
        <name>Mg(2+)</name>
        <dbReference type="ChEBI" id="CHEBI:18420"/>
    </ligand>
</feature>
<feature type="binding site" evidence="6">
    <location>
        <position position="23"/>
    </location>
    <ligand>
        <name>(6S)-5-formyl-5,6,7,8-tetrahydrofolate</name>
        <dbReference type="ChEBI" id="CHEBI:57457"/>
    </ligand>
</feature>
<feature type="binding site" evidence="6">
    <location>
        <position position="229"/>
    </location>
    <ligand>
        <name>K(+)</name>
        <dbReference type="ChEBI" id="CHEBI:29103"/>
    </ligand>
</feature>
<dbReference type="GO" id="GO:0046872">
    <property type="term" value="F:metal ion binding"/>
    <property type="evidence" value="ECO:0007669"/>
    <property type="project" value="UniProtKB-KW"/>
</dbReference>
<dbReference type="InterPro" id="IPR031168">
    <property type="entry name" value="G_TrmE"/>
</dbReference>
<dbReference type="InterPro" id="IPR004520">
    <property type="entry name" value="GTPase_MnmE"/>
</dbReference>
<evidence type="ECO:0000313" key="9">
    <source>
        <dbReference type="EMBL" id="QED27972.1"/>
    </source>
</evidence>
<feature type="binding site" evidence="6">
    <location>
        <begin position="337"/>
        <end position="340"/>
    </location>
    <ligand>
        <name>GTP</name>
        <dbReference type="ChEBI" id="CHEBI:37565"/>
    </ligand>
</feature>
<feature type="domain" description="TrmE-type G" evidence="8">
    <location>
        <begin position="219"/>
        <end position="383"/>
    </location>
</feature>
<dbReference type="NCBIfam" id="NF003661">
    <property type="entry name" value="PRK05291.1-3"/>
    <property type="match status" value="1"/>
</dbReference>
<feature type="binding site" evidence="6">
    <location>
        <position position="122"/>
    </location>
    <ligand>
        <name>(6S)-5-formyl-5,6,7,8-tetrahydrofolate</name>
        <dbReference type="ChEBI" id="CHEBI:57457"/>
    </ligand>
</feature>
<dbReference type="Pfam" id="PF12631">
    <property type="entry name" value="MnmE_helical"/>
    <property type="match status" value="1"/>
</dbReference>
<dbReference type="Proteomes" id="UP000321595">
    <property type="component" value="Chromosome"/>
</dbReference>
<dbReference type="GO" id="GO:0002098">
    <property type="term" value="P:tRNA wobble uridine modification"/>
    <property type="evidence" value="ECO:0007669"/>
    <property type="project" value="TreeGrafter"/>
</dbReference>
<dbReference type="Pfam" id="PF10396">
    <property type="entry name" value="TrmE_N"/>
    <property type="match status" value="1"/>
</dbReference>
<keyword evidence="2 6" id="KW-0819">tRNA processing</keyword>
<feature type="binding site" evidence="6">
    <location>
        <position position="460"/>
    </location>
    <ligand>
        <name>(6S)-5-formyl-5,6,7,8-tetrahydrofolate</name>
        <dbReference type="ChEBI" id="CHEBI:57457"/>
    </ligand>
</feature>
<evidence type="ECO:0000259" key="8">
    <source>
        <dbReference type="PROSITE" id="PS51709"/>
    </source>
</evidence>
<dbReference type="GO" id="GO:0005525">
    <property type="term" value="F:GTP binding"/>
    <property type="evidence" value="ECO:0007669"/>
    <property type="project" value="UniProtKB-UniRule"/>
</dbReference>
<sequence length="460" mass="50436">MKPKSTIAAIATAAGRGGVGIVRVSGPEAPQVLQALVPDWPPETPSHLLRLSKIVDTAGELLDQGLVVFMQDTRSYTGEPTVEFQCHGGPMVLQNVLDACLDAGAHIAGPGEFTERAYLNGKLDLTQAEAVADLINASSEAAHKLAVEHLNGGLGKTIERYRELLFQAILLVESAIDFSHEEHVYQIEKDEILRRIDEVEVGLKVLRAKFDQGRRQREGVRVVILGEPNAGKSTLFNLLHGTERAIVTPVAGTTRDYLEEEILLDSVALRLVDTAGLRQTEEVVEAIGIERSRALKDQADLIIWVMDQSQPLLEESEALLAELKRDLKRRPVLLVKNKADLPVAEHPEWLSEFETVSTVLGPEAPEAGNGQEKLLSRLAQKAQELARAEGVLISRARHLQHVLEALSALGRVRQSMDLDMDFEILALDIRESLDALGAIVGRVSTDDILNRIFSEFCVGK</sequence>
<keyword evidence="6" id="KW-0963">Cytoplasm</keyword>
<dbReference type="PANTHER" id="PTHR42714:SF2">
    <property type="entry name" value="TRNA MODIFICATION GTPASE GTPBP3, MITOCHONDRIAL"/>
    <property type="match status" value="1"/>
</dbReference>
<dbReference type="PANTHER" id="PTHR42714">
    <property type="entry name" value="TRNA MODIFICATION GTPASE GTPBP3"/>
    <property type="match status" value="1"/>
</dbReference>
<dbReference type="EMBL" id="CP042467">
    <property type="protein sequence ID" value="QED27972.1"/>
    <property type="molecule type" value="Genomic_DNA"/>
</dbReference>
<dbReference type="SUPFAM" id="SSF116878">
    <property type="entry name" value="TrmE connector domain"/>
    <property type="match status" value="1"/>
</dbReference>
<dbReference type="InterPro" id="IPR006073">
    <property type="entry name" value="GTP-bd"/>
</dbReference>
<dbReference type="InterPro" id="IPR027368">
    <property type="entry name" value="MnmE_dom2"/>
</dbReference>
<accession>A0A5B8XQ03</accession>
<dbReference type="Pfam" id="PF01926">
    <property type="entry name" value="MMR_HSR1"/>
    <property type="match status" value="1"/>
</dbReference>
<feature type="binding site" evidence="6">
    <location>
        <position position="250"/>
    </location>
    <ligand>
        <name>K(+)</name>
        <dbReference type="ChEBI" id="CHEBI:29103"/>
    </ligand>
</feature>
<evidence type="ECO:0000256" key="5">
    <source>
        <dbReference type="ARBA" id="ARBA00023134"/>
    </source>
</evidence>
<feature type="binding site" evidence="6">
    <location>
        <position position="253"/>
    </location>
    <ligand>
        <name>K(+)</name>
        <dbReference type="ChEBI" id="CHEBI:29103"/>
    </ligand>
</feature>
<keyword evidence="6" id="KW-0378">Hydrolase</keyword>
<dbReference type="HAMAP" id="MF_00379">
    <property type="entry name" value="GTPase_MnmE"/>
    <property type="match status" value="1"/>
</dbReference>
<evidence type="ECO:0000256" key="6">
    <source>
        <dbReference type="HAMAP-Rule" id="MF_00379"/>
    </source>
</evidence>
<dbReference type="InterPro" id="IPR018948">
    <property type="entry name" value="GTP-bd_TrmE_N"/>
</dbReference>
<keyword evidence="5 6" id="KW-0342">GTP-binding</keyword>
<evidence type="ECO:0000313" key="10">
    <source>
        <dbReference type="Proteomes" id="UP000321595"/>
    </source>
</evidence>
<feature type="binding site" evidence="6">
    <location>
        <begin position="229"/>
        <end position="234"/>
    </location>
    <ligand>
        <name>GTP</name>
        <dbReference type="ChEBI" id="CHEBI:37565"/>
    </ligand>
</feature>
<evidence type="ECO:0000256" key="2">
    <source>
        <dbReference type="ARBA" id="ARBA00022694"/>
    </source>
</evidence>
<gene>
    <name evidence="6 9" type="primary">mnmE</name>
    <name evidence="6" type="synonym">trmE</name>
    <name evidence="9" type="ORF">FRD01_12140</name>
</gene>
<proteinExistence type="inferred from homology"/>
<dbReference type="CDD" id="cd04164">
    <property type="entry name" value="trmE"/>
    <property type="match status" value="1"/>
</dbReference>
<dbReference type="GO" id="GO:0003924">
    <property type="term" value="F:GTPase activity"/>
    <property type="evidence" value="ECO:0007669"/>
    <property type="project" value="UniProtKB-UniRule"/>
</dbReference>
<dbReference type="KEGG" id="bbae:FRD01_12140"/>
<organism evidence="9 10">
    <name type="scientific">Microvenator marinus</name>
    <dbReference type="NCBI Taxonomy" id="2600177"/>
    <lineage>
        <taxon>Bacteria</taxon>
        <taxon>Deltaproteobacteria</taxon>
        <taxon>Bradymonadales</taxon>
        <taxon>Microvenatoraceae</taxon>
        <taxon>Microvenator</taxon>
    </lineage>
</organism>
<dbReference type="NCBIfam" id="TIGR00231">
    <property type="entry name" value="small_GTP"/>
    <property type="match status" value="1"/>
</dbReference>
<evidence type="ECO:0000256" key="4">
    <source>
        <dbReference type="ARBA" id="ARBA00022958"/>
    </source>
</evidence>
<dbReference type="EC" id="3.6.-.-" evidence="6"/>
<dbReference type="RefSeq" id="WP_146959987.1">
    <property type="nucleotide sequence ID" value="NZ_CP042467.1"/>
</dbReference>
<keyword evidence="4 6" id="KW-0630">Potassium</keyword>
<protein>
    <recommendedName>
        <fullName evidence="6">tRNA modification GTPase MnmE</fullName>
        <ecNumber evidence="6">3.6.-.-</ecNumber>
    </recommendedName>
</protein>
<comment type="subcellular location">
    <subcellularLocation>
        <location evidence="6">Cytoplasm</location>
    </subcellularLocation>
</comment>
<dbReference type="GO" id="GO:0005829">
    <property type="term" value="C:cytosol"/>
    <property type="evidence" value="ECO:0007669"/>
    <property type="project" value="TreeGrafter"/>
</dbReference>
<dbReference type="SUPFAM" id="SSF52540">
    <property type="entry name" value="P-loop containing nucleoside triphosphate hydrolases"/>
    <property type="match status" value="1"/>
</dbReference>
<dbReference type="Gene3D" id="1.20.120.430">
    <property type="entry name" value="tRNA modification GTPase MnmE domain 2"/>
    <property type="match status" value="1"/>
</dbReference>
<name>A0A5B8XQ03_9DELT</name>
<feature type="binding site" evidence="6">
    <location>
        <begin position="248"/>
        <end position="254"/>
    </location>
    <ligand>
        <name>GTP</name>
        <dbReference type="ChEBI" id="CHEBI:37565"/>
    </ligand>
</feature>
<evidence type="ECO:0000256" key="1">
    <source>
        <dbReference type="ARBA" id="ARBA00011043"/>
    </source>
</evidence>
<evidence type="ECO:0000256" key="3">
    <source>
        <dbReference type="ARBA" id="ARBA00022741"/>
    </source>
</evidence>
<feature type="binding site" evidence="6">
    <location>
        <position position="83"/>
    </location>
    <ligand>
        <name>(6S)-5-formyl-5,6,7,8-tetrahydrofolate</name>
        <dbReference type="ChEBI" id="CHEBI:57457"/>
    </ligand>
</feature>
<feature type="binding site" evidence="6">
    <location>
        <begin position="273"/>
        <end position="276"/>
    </location>
    <ligand>
        <name>GTP</name>
        <dbReference type="ChEBI" id="CHEBI:37565"/>
    </ligand>
</feature>
<dbReference type="NCBIfam" id="TIGR00450">
    <property type="entry name" value="mnmE_trmE_thdF"/>
    <property type="match status" value="1"/>
</dbReference>
<dbReference type="PROSITE" id="PS51709">
    <property type="entry name" value="G_TRME"/>
    <property type="match status" value="1"/>
</dbReference>
<feature type="binding site" evidence="6">
    <location>
        <position position="248"/>
    </location>
    <ligand>
        <name>K(+)</name>
        <dbReference type="ChEBI" id="CHEBI:29103"/>
    </ligand>
</feature>
<keyword evidence="6" id="KW-0479">Metal-binding</keyword>
<dbReference type="InterPro" id="IPR025867">
    <property type="entry name" value="MnmE_helical"/>
</dbReference>
<reference evidence="9 10" key="1">
    <citation type="submission" date="2019-08" db="EMBL/GenBank/DDBJ databases">
        <authorList>
            <person name="Liang Q."/>
        </authorList>
    </citation>
    <scope>NUCLEOTIDE SEQUENCE [LARGE SCALE GENOMIC DNA]</scope>
    <source>
        <strain evidence="9 10">V1718</strain>
    </source>
</reference>
<feature type="binding site" evidence="6">
    <location>
        <position position="233"/>
    </location>
    <ligand>
        <name>Mg(2+)</name>
        <dbReference type="ChEBI" id="CHEBI:18420"/>
    </ligand>
</feature>
<evidence type="ECO:0000256" key="7">
    <source>
        <dbReference type="RuleBase" id="RU003313"/>
    </source>
</evidence>
<keyword evidence="3 6" id="KW-0547">Nucleotide-binding</keyword>
<dbReference type="CDD" id="cd14858">
    <property type="entry name" value="TrmE_N"/>
    <property type="match status" value="1"/>
</dbReference>
<comment type="function">
    <text evidence="6">Exhibits a very high intrinsic GTPase hydrolysis rate. Involved in the addition of a carboxymethylaminomethyl (cmnm) group at the wobble position (U34) of certain tRNAs, forming tRNA-cmnm(5)s(2)U34.</text>
</comment>
<comment type="similarity">
    <text evidence="1 6 7">Belongs to the TRAFAC class TrmE-Era-EngA-EngB-Septin-like GTPase superfamily. TrmE GTPase family.</text>
</comment>
<dbReference type="OrthoDB" id="9805918at2"/>
<dbReference type="Gene3D" id="3.40.50.300">
    <property type="entry name" value="P-loop containing nucleotide triphosphate hydrolases"/>
    <property type="match status" value="1"/>
</dbReference>
<comment type="cofactor">
    <cofactor evidence="6">
        <name>K(+)</name>
        <dbReference type="ChEBI" id="CHEBI:29103"/>
    </cofactor>
    <text evidence="6">Binds 1 potassium ion per subunit.</text>
</comment>
<dbReference type="InterPro" id="IPR027266">
    <property type="entry name" value="TrmE/GcvT-like"/>
</dbReference>
<dbReference type="InterPro" id="IPR027417">
    <property type="entry name" value="P-loop_NTPase"/>
</dbReference>